<name>A0AA95NFL7_9BURK</name>
<protein>
    <submittedName>
        <fullName evidence="2">Uncharacterized protein</fullName>
    </submittedName>
</protein>
<feature type="chain" id="PRO_5041646230" evidence="1">
    <location>
        <begin position="27"/>
        <end position="127"/>
    </location>
</feature>
<sequence>MLIAFRVGIVSLALAAMAVTSPCAHAQLKEPTSQSDRELVASVSKRLASCFTSLGVKGAFALTPTLPAESELAAVTLLPATGPVVNDGYAYWLALHASRKQVYVRQVGGFAGAQKLYGPIAIDAQCG</sequence>
<evidence type="ECO:0000313" key="3">
    <source>
        <dbReference type="Proteomes" id="UP001177769"/>
    </source>
</evidence>
<reference evidence="2" key="1">
    <citation type="submission" date="2023-01" db="EMBL/GenBank/DDBJ databases">
        <title>Whole genome sequence of Paucibacter sp. S2-9 isolated from pond sediment.</title>
        <authorList>
            <person name="Jung J.Y."/>
        </authorList>
    </citation>
    <scope>NUCLEOTIDE SEQUENCE</scope>
    <source>
        <strain evidence="2">S2-9</strain>
    </source>
</reference>
<gene>
    <name evidence="2" type="ORF">PFX98_07120</name>
</gene>
<dbReference type="RefSeq" id="WP_285234487.1">
    <property type="nucleotide sequence ID" value="NZ_CP116346.1"/>
</dbReference>
<evidence type="ECO:0000313" key="2">
    <source>
        <dbReference type="EMBL" id="WIT13375.1"/>
    </source>
</evidence>
<dbReference type="EMBL" id="CP116346">
    <property type="protein sequence ID" value="WIT13375.1"/>
    <property type="molecule type" value="Genomic_DNA"/>
</dbReference>
<organism evidence="2 3">
    <name type="scientific">Paucibacter sediminis</name>
    <dbReference type="NCBI Taxonomy" id="3019553"/>
    <lineage>
        <taxon>Bacteria</taxon>
        <taxon>Pseudomonadati</taxon>
        <taxon>Pseudomonadota</taxon>
        <taxon>Betaproteobacteria</taxon>
        <taxon>Burkholderiales</taxon>
        <taxon>Sphaerotilaceae</taxon>
        <taxon>Roseateles</taxon>
    </lineage>
</organism>
<dbReference type="KEGG" id="pais:PFX98_07120"/>
<keyword evidence="3" id="KW-1185">Reference proteome</keyword>
<dbReference type="AlphaFoldDB" id="A0AA95NFL7"/>
<dbReference type="Proteomes" id="UP001177769">
    <property type="component" value="Chromosome"/>
</dbReference>
<accession>A0AA95NFL7</accession>
<feature type="signal peptide" evidence="1">
    <location>
        <begin position="1"/>
        <end position="26"/>
    </location>
</feature>
<keyword evidence="1" id="KW-0732">Signal</keyword>
<proteinExistence type="predicted"/>
<evidence type="ECO:0000256" key="1">
    <source>
        <dbReference type="SAM" id="SignalP"/>
    </source>
</evidence>